<comment type="cofactor">
    <cofactor evidence="1">
        <name>FAD</name>
        <dbReference type="ChEBI" id="CHEBI:57692"/>
    </cofactor>
</comment>
<dbReference type="Pfam" id="PF00732">
    <property type="entry name" value="GMC_oxred_N"/>
    <property type="match status" value="1"/>
</dbReference>
<sequence length="576" mass="61574">MRWGPAWDVDRGGVYTDGAWRFDLDDEQFPAGIEFKFVRVPGTWMAGDNLRLAPGELPGVHDYTAPLVVFPQRTELAIENPLVAQRFFPRNLTPDHVYDVIIVGSGMGGGVLASRLADKGADVLVLEAGSYLFPTHVGNLPRRLKIGQFDKHIWSLWPDFKVTNYVNTPGSAFAGGQAFNLGGRSLFWGGLIPRQAPWELAAWPAAVRDYLLTTGYDAAEQAMNAVAPEASAYQAQARTFLEAALPGYQARDGMVAVQYKGARRLSIPAGLFSTADLIMEDRLVDDPGAGRTRPQINLNIAVHSVLADPADPARVTGVTGYDLLGRRQRTFAAKTVVLSAGTLESAKIALQSGLRDPNGRIGRGLTDHTIRYRHFTLPPGSPYASATDSAKVLLQHPGAAPGTHAFDVVVELGADFNQGRYVDPENLAEERSARNDWMLCELVFMTYANLVETNLLTVTGNPADPVAVTVAPAPVSGPDLAETDQLAASLFDALGAEPVLGEGGLWLQPADLGGVAHEVGTLRMAGDGTGVVDADLKFLTYDNLFACDNSVFPASPAANPSLTLAALALRLAGHLG</sequence>
<comment type="similarity">
    <text evidence="2">Belongs to the GMC oxidoreductase family.</text>
</comment>
<evidence type="ECO:0000256" key="4">
    <source>
        <dbReference type="ARBA" id="ARBA00022827"/>
    </source>
</evidence>
<evidence type="ECO:0000313" key="8">
    <source>
        <dbReference type="EMBL" id="GAA3643239.1"/>
    </source>
</evidence>
<comment type="caution">
    <text evidence="8">The sequence shown here is derived from an EMBL/GenBank/DDBJ whole genome shotgun (WGS) entry which is preliminary data.</text>
</comment>
<evidence type="ECO:0000256" key="5">
    <source>
        <dbReference type="ARBA" id="ARBA00023002"/>
    </source>
</evidence>
<keyword evidence="9" id="KW-1185">Reference proteome</keyword>
<evidence type="ECO:0000256" key="2">
    <source>
        <dbReference type="ARBA" id="ARBA00010790"/>
    </source>
</evidence>
<feature type="domain" description="Glucose-methanol-choline oxidoreductase C-terminal" evidence="7">
    <location>
        <begin position="514"/>
        <end position="568"/>
    </location>
</feature>
<reference evidence="9" key="1">
    <citation type="journal article" date="2019" name="Int. J. Syst. Evol. Microbiol.">
        <title>The Global Catalogue of Microorganisms (GCM) 10K type strain sequencing project: providing services to taxonomists for standard genome sequencing and annotation.</title>
        <authorList>
            <consortium name="The Broad Institute Genomics Platform"/>
            <consortium name="The Broad Institute Genome Sequencing Center for Infectious Disease"/>
            <person name="Wu L."/>
            <person name="Ma J."/>
        </authorList>
    </citation>
    <scope>NUCLEOTIDE SEQUENCE [LARGE SCALE GENOMIC DNA]</scope>
    <source>
        <strain evidence="9">JCM 16929</strain>
    </source>
</reference>
<protein>
    <recommendedName>
        <fullName evidence="10">Choline dehydrogenase</fullName>
    </recommendedName>
</protein>
<dbReference type="Pfam" id="PF13450">
    <property type="entry name" value="NAD_binding_8"/>
    <property type="match status" value="1"/>
</dbReference>
<accession>A0ABP7AZ40</accession>
<evidence type="ECO:0000259" key="6">
    <source>
        <dbReference type="Pfam" id="PF00732"/>
    </source>
</evidence>
<dbReference type="EMBL" id="BAABAB010000056">
    <property type="protein sequence ID" value="GAA3643239.1"/>
    <property type="molecule type" value="Genomic_DNA"/>
</dbReference>
<evidence type="ECO:0000313" key="9">
    <source>
        <dbReference type="Proteomes" id="UP001501490"/>
    </source>
</evidence>
<keyword evidence="5" id="KW-0560">Oxidoreductase</keyword>
<evidence type="ECO:0008006" key="10">
    <source>
        <dbReference type="Google" id="ProtNLM"/>
    </source>
</evidence>
<keyword evidence="4" id="KW-0274">FAD</keyword>
<dbReference type="PANTHER" id="PTHR42784">
    <property type="entry name" value="PYRANOSE 2-OXIDASE"/>
    <property type="match status" value="1"/>
</dbReference>
<dbReference type="InterPro" id="IPR007867">
    <property type="entry name" value="GMC_OxRtase_C"/>
</dbReference>
<dbReference type="SUPFAM" id="SSF51905">
    <property type="entry name" value="FAD/NAD(P)-binding domain"/>
    <property type="match status" value="1"/>
</dbReference>
<dbReference type="PANTHER" id="PTHR42784:SF1">
    <property type="entry name" value="PYRANOSE 2-OXIDASE"/>
    <property type="match status" value="1"/>
</dbReference>
<proteinExistence type="inferred from homology"/>
<dbReference type="InterPro" id="IPR000172">
    <property type="entry name" value="GMC_OxRdtase_N"/>
</dbReference>
<dbReference type="Gene3D" id="3.50.50.60">
    <property type="entry name" value="FAD/NAD(P)-binding domain"/>
    <property type="match status" value="2"/>
</dbReference>
<dbReference type="Proteomes" id="UP001501490">
    <property type="component" value="Unassembled WGS sequence"/>
</dbReference>
<feature type="domain" description="Glucose-methanol-choline oxidoreductase N-terminal" evidence="6">
    <location>
        <begin position="192"/>
        <end position="369"/>
    </location>
</feature>
<dbReference type="InterPro" id="IPR051473">
    <property type="entry name" value="P2Ox-like"/>
</dbReference>
<evidence type="ECO:0000259" key="7">
    <source>
        <dbReference type="Pfam" id="PF05199"/>
    </source>
</evidence>
<name>A0ABP7AZ40_9ACTN</name>
<evidence type="ECO:0000256" key="1">
    <source>
        <dbReference type="ARBA" id="ARBA00001974"/>
    </source>
</evidence>
<gene>
    <name evidence="8" type="ORF">GCM10022236_52370</name>
</gene>
<evidence type="ECO:0000256" key="3">
    <source>
        <dbReference type="ARBA" id="ARBA00022630"/>
    </source>
</evidence>
<dbReference type="InterPro" id="IPR036188">
    <property type="entry name" value="FAD/NAD-bd_sf"/>
</dbReference>
<organism evidence="8 9">
    <name type="scientific">Microlunatus ginsengisoli</name>
    <dbReference type="NCBI Taxonomy" id="363863"/>
    <lineage>
        <taxon>Bacteria</taxon>
        <taxon>Bacillati</taxon>
        <taxon>Actinomycetota</taxon>
        <taxon>Actinomycetes</taxon>
        <taxon>Propionibacteriales</taxon>
        <taxon>Propionibacteriaceae</taxon>
        <taxon>Microlunatus</taxon>
    </lineage>
</organism>
<dbReference type="Pfam" id="PF05199">
    <property type="entry name" value="GMC_oxred_C"/>
    <property type="match status" value="1"/>
</dbReference>
<keyword evidence="3" id="KW-0285">Flavoprotein</keyword>